<sequence>MDLVPKPDQVVSAAGNLAHKLLYGGLADLRPMPRTLIDEGTMRELYHYRPLASAGEQGDPGDPVLLVTPLAAPAICFDLRRGCSLVEHLLDTGRPTYLVEYGQVSFRDRSLGMEHWVEDVVPAAIREVSRHAGGRPVHVVGWSLGGIFTLLAAAVDAGLPVASLTALGTPFDVSQVPLVAPLRPLLNLNPTDGRGAITRAYQAMGGAPTPLVRWAFQLSSFQKLVTKPLAVATHLDDTDFLAQLEAVDRFTANMTAYPGRSFGQLYHRFVKGNVLKTGEVVLGDRTIRLEEVAAPVLVFAGANDGIAPVGAVRALLPHLSSSEEVRFEIVPGGHLGMLTGRGARGTTWEVLDEWFEQWSGRSAARPDAPPVDGPAAAKGAARKGTVKKTPAKKAAVKKAAAKKTAAKKTPAKKTATKKTPAKKAATTKTAAKKATAKKSASTRTATKKSAAKKTTARKATATRTTKAAGSDAIGTNPTRRYGSGGSRSLAR</sequence>
<dbReference type="AlphaFoldDB" id="A0A6I3JCU6"/>
<reference evidence="3 4" key="1">
    <citation type="submission" date="2019-10" db="EMBL/GenBank/DDBJ databases">
        <title>Nocardioides novel species isolated from the excrement of Marmot.</title>
        <authorList>
            <person name="Zhang G."/>
        </authorList>
    </citation>
    <scope>NUCLEOTIDE SEQUENCE [LARGE SCALE GENOMIC DNA]</scope>
    <source>
        <strain evidence="4">zg-579</strain>
    </source>
</reference>
<dbReference type="InterPro" id="IPR029058">
    <property type="entry name" value="AB_hydrolase_fold"/>
</dbReference>
<keyword evidence="3" id="KW-0378">Hydrolase</keyword>
<feature type="region of interest" description="Disordered" evidence="1">
    <location>
        <begin position="361"/>
        <end position="491"/>
    </location>
</feature>
<evidence type="ECO:0000313" key="4">
    <source>
        <dbReference type="Proteomes" id="UP000433406"/>
    </source>
</evidence>
<dbReference type="Proteomes" id="UP000433406">
    <property type="component" value="Unassembled WGS sequence"/>
</dbReference>
<dbReference type="InterPro" id="IPR000073">
    <property type="entry name" value="AB_hydrolase_1"/>
</dbReference>
<feature type="compositionally biased region" description="Basic residues" evidence="1">
    <location>
        <begin position="380"/>
        <end position="421"/>
    </location>
</feature>
<dbReference type="SUPFAM" id="SSF53474">
    <property type="entry name" value="alpha/beta-Hydrolases"/>
    <property type="match status" value="1"/>
</dbReference>
<name>A0A6I3JCU6_9ACTN</name>
<proteinExistence type="predicted"/>
<dbReference type="EMBL" id="WLCI01000013">
    <property type="protein sequence ID" value="MTB95919.1"/>
    <property type="molecule type" value="Genomic_DNA"/>
</dbReference>
<dbReference type="PANTHER" id="PTHR36837">
    <property type="entry name" value="POLY(3-HYDROXYALKANOATE) POLYMERASE SUBUNIT PHAC"/>
    <property type="match status" value="1"/>
</dbReference>
<protein>
    <submittedName>
        <fullName evidence="3">Alpha/beta fold hydrolase</fullName>
    </submittedName>
</protein>
<evidence type="ECO:0000313" key="3">
    <source>
        <dbReference type="EMBL" id="MTB95919.1"/>
    </source>
</evidence>
<dbReference type="InterPro" id="IPR051321">
    <property type="entry name" value="PHA/PHB_synthase"/>
</dbReference>
<dbReference type="Gene3D" id="3.40.50.1820">
    <property type="entry name" value="alpha/beta hydrolase"/>
    <property type="match status" value="1"/>
</dbReference>
<dbReference type="RefSeq" id="WP_154615390.1">
    <property type="nucleotide sequence ID" value="NZ_CP053660.1"/>
</dbReference>
<dbReference type="GO" id="GO:0016787">
    <property type="term" value="F:hydrolase activity"/>
    <property type="evidence" value="ECO:0007669"/>
    <property type="project" value="UniProtKB-KW"/>
</dbReference>
<evidence type="ECO:0000256" key="1">
    <source>
        <dbReference type="SAM" id="MobiDB-lite"/>
    </source>
</evidence>
<dbReference type="Pfam" id="PF00561">
    <property type="entry name" value="Abhydrolase_1"/>
    <property type="match status" value="1"/>
</dbReference>
<feature type="domain" description="AB hydrolase-1" evidence="2">
    <location>
        <begin position="82"/>
        <end position="339"/>
    </location>
</feature>
<evidence type="ECO:0000259" key="2">
    <source>
        <dbReference type="Pfam" id="PF00561"/>
    </source>
</evidence>
<comment type="caution">
    <text evidence="3">The sequence shown here is derived from an EMBL/GenBank/DDBJ whole genome shotgun (WGS) entry which is preliminary data.</text>
</comment>
<organism evidence="3 4">
    <name type="scientific">Nocardioides marmotae</name>
    <dbReference type="NCBI Taxonomy" id="2663857"/>
    <lineage>
        <taxon>Bacteria</taxon>
        <taxon>Bacillati</taxon>
        <taxon>Actinomycetota</taxon>
        <taxon>Actinomycetes</taxon>
        <taxon>Propionibacteriales</taxon>
        <taxon>Nocardioidaceae</taxon>
        <taxon>Nocardioides</taxon>
    </lineage>
</organism>
<accession>A0A6I3JCU6</accession>
<feature type="compositionally biased region" description="Low complexity" evidence="1">
    <location>
        <begin position="457"/>
        <end position="468"/>
    </location>
</feature>
<feature type="compositionally biased region" description="Basic residues" evidence="1">
    <location>
        <begin position="445"/>
        <end position="456"/>
    </location>
</feature>
<gene>
    <name evidence="3" type="ORF">GGQ22_12600</name>
</gene>
<keyword evidence="4" id="KW-1185">Reference proteome</keyword>
<dbReference type="PANTHER" id="PTHR36837:SF2">
    <property type="entry name" value="POLY(3-HYDROXYALKANOATE) POLYMERASE SUBUNIT PHAC"/>
    <property type="match status" value="1"/>
</dbReference>